<comment type="similarity">
    <text evidence="1 2">Belongs to the BioY family.</text>
</comment>
<dbReference type="Pfam" id="PF02632">
    <property type="entry name" value="BioY"/>
    <property type="match status" value="1"/>
</dbReference>
<dbReference type="InterPro" id="IPR003784">
    <property type="entry name" value="BioY"/>
</dbReference>
<dbReference type="GO" id="GO:0005886">
    <property type="term" value="C:plasma membrane"/>
    <property type="evidence" value="ECO:0007669"/>
    <property type="project" value="UniProtKB-SubCell"/>
</dbReference>
<accession>A0AA37DFR5</accession>
<keyword evidence="2 3" id="KW-0472">Membrane</keyword>
<evidence type="ECO:0000256" key="1">
    <source>
        <dbReference type="ARBA" id="ARBA00010692"/>
    </source>
</evidence>
<keyword evidence="5" id="KW-1185">Reference proteome</keyword>
<proteinExistence type="inferred from homology"/>
<reference evidence="4 5" key="1">
    <citation type="submission" date="2011-10" db="EMBL/GenBank/DDBJ databases">
        <title>The Genome Sequence of Lachnospiraceae bacterium ACC2.</title>
        <authorList>
            <consortium name="The Broad Institute Genome Sequencing Platform"/>
            <person name="Earl A."/>
            <person name="Ward D."/>
            <person name="Feldgarden M."/>
            <person name="Gevers D."/>
            <person name="Sizova M."/>
            <person name="Hazen A."/>
            <person name="Epstein S."/>
            <person name="Young S.K."/>
            <person name="Zeng Q."/>
            <person name="Gargeya S."/>
            <person name="Fitzgerald M."/>
            <person name="Haas B."/>
            <person name="Abouelleil A."/>
            <person name="Alvarado L."/>
            <person name="Arachchi H.M."/>
            <person name="Berlin A."/>
            <person name="Brown A."/>
            <person name="Chapman S.B."/>
            <person name="Chen Z."/>
            <person name="Dunbar C."/>
            <person name="Freedman E."/>
            <person name="Gearin G."/>
            <person name="Goldberg J."/>
            <person name="Griggs A."/>
            <person name="Gujja S."/>
            <person name="Heiman D."/>
            <person name="Howarth C."/>
            <person name="Larson L."/>
            <person name="Lui A."/>
            <person name="MacDonald P.J.P."/>
            <person name="Montmayeur A."/>
            <person name="Murphy C."/>
            <person name="Neiman D."/>
            <person name="Pearson M."/>
            <person name="Priest M."/>
            <person name="Roberts A."/>
            <person name="Saif S."/>
            <person name="Shea T."/>
            <person name="Shenoy N."/>
            <person name="Sisk P."/>
            <person name="Stolte C."/>
            <person name="Sykes S."/>
            <person name="Wortman J."/>
            <person name="Nusbaum C."/>
            <person name="Birren B."/>
        </authorList>
    </citation>
    <scope>NUCLEOTIDE SEQUENCE [LARGE SCALE GENOMIC DNA]</scope>
    <source>
        <strain evidence="4 5">ACC2</strain>
    </source>
</reference>
<dbReference type="Gene3D" id="1.10.1760.20">
    <property type="match status" value="1"/>
</dbReference>
<dbReference type="PIRSF" id="PIRSF016661">
    <property type="entry name" value="BioY"/>
    <property type="match status" value="1"/>
</dbReference>
<dbReference type="RefSeq" id="WP_009533635.1">
    <property type="nucleotide sequence ID" value="NZ_CAJPPX010000089.1"/>
</dbReference>
<dbReference type="AlphaFoldDB" id="A0AA37DFR5"/>
<keyword evidence="3" id="KW-0812">Transmembrane</keyword>
<keyword evidence="2" id="KW-0813">Transport</keyword>
<feature type="transmembrane region" description="Helical" evidence="3">
    <location>
        <begin position="31"/>
        <end position="48"/>
    </location>
</feature>
<keyword evidence="3" id="KW-1133">Transmembrane helix</keyword>
<name>A0AA37DFR5_9FIRM</name>
<dbReference type="PANTHER" id="PTHR34295">
    <property type="entry name" value="BIOTIN TRANSPORTER BIOY"/>
    <property type="match status" value="1"/>
</dbReference>
<evidence type="ECO:0000313" key="4">
    <source>
        <dbReference type="EMBL" id="EHO15906.1"/>
    </source>
</evidence>
<feature type="transmembrane region" description="Helical" evidence="3">
    <location>
        <begin position="7"/>
        <end position="25"/>
    </location>
</feature>
<evidence type="ECO:0000256" key="2">
    <source>
        <dbReference type="PIRNR" id="PIRNR016661"/>
    </source>
</evidence>
<comment type="caution">
    <text evidence="4">The sequence shown here is derived from an EMBL/GenBank/DDBJ whole genome shotgun (WGS) entry which is preliminary data.</text>
</comment>
<evidence type="ECO:0000313" key="5">
    <source>
        <dbReference type="Proteomes" id="UP000018466"/>
    </source>
</evidence>
<sequence>MKRLDIRNMALIAVMTALMCIFGPMSIPIGAVPFSLTPLLVYLAAYILGMRNGTVAYLIYLLIGFVGVPVMSGYSGGPAKILGPTGGYLMAFILMALMTGFVVERFYRNIPLQAVVMFVALIICYAAGTAWFVGQTKMALSKALAVCVYPFVPLDCIKLGLAIIIGRPVRERLHGFLQARSAASLA</sequence>
<keyword evidence="2" id="KW-1003">Cell membrane</keyword>
<dbReference type="PANTHER" id="PTHR34295:SF1">
    <property type="entry name" value="BIOTIN TRANSPORTER BIOY"/>
    <property type="match status" value="1"/>
</dbReference>
<protein>
    <recommendedName>
        <fullName evidence="2">Biotin transporter</fullName>
    </recommendedName>
</protein>
<dbReference type="GeneID" id="86941538"/>
<dbReference type="GO" id="GO:0015225">
    <property type="term" value="F:biotin transmembrane transporter activity"/>
    <property type="evidence" value="ECO:0007669"/>
    <property type="project" value="UniProtKB-UniRule"/>
</dbReference>
<feature type="transmembrane region" description="Helical" evidence="3">
    <location>
        <begin position="55"/>
        <end position="74"/>
    </location>
</feature>
<feature type="transmembrane region" description="Helical" evidence="3">
    <location>
        <begin position="86"/>
        <end position="103"/>
    </location>
</feature>
<gene>
    <name evidence="4" type="ORF">HMPREF9623_01817</name>
</gene>
<comment type="subcellular location">
    <subcellularLocation>
        <location evidence="2">Cell membrane</location>
        <topology evidence="2">Multi-pass membrane protein</topology>
    </subcellularLocation>
</comment>
<feature type="transmembrane region" description="Helical" evidence="3">
    <location>
        <begin position="139"/>
        <end position="165"/>
    </location>
</feature>
<organism evidence="4 5">
    <name type="scientific">Stomatobaculum longum</name>
    <dbReference type="NCBI Taxonomy" id="796942"/>
    <lineage>
        <taxon>Bacteria</taxon>
        <taxon>Bacillati</taxon>
        <taxon>Bacillota</taxon>
        <taxon>Clostridia</taxon>
        <taxon>Lachnospirales</taxon>
        <taxon>Lachnospiraceae</taxon>
        <taxon>Stomatobaculum</taxon>
    </lineage>
</organism>
<dbReference type="EMBL" id="AGEL01000014">
    <property type="protein sequence ID" value="EHO15906.1"/>
    <property type="molecule type" value="Genomic_DNA"/>
</dbReference>
<evidence type="ECO:0000256" key="3">
    <source>
        <dbReference type="SAM" id="Phobius"/>
    </source>
</evidence>
<feature type="transmembrane region" description="Helical" evidence="3">
    <location>
        <begin position="115"/>
        <end position="133"/>
    </location>
</feature>
<dbReference type="Proteomes" id="UP000018466">
    <property type="component" value="Unassembled WGS sequence"/>
</dbReference>